<dbReference type="InterPro" id="IPR056168">
    <property type="entry name" value="TPR_IF140/IFT172/WDR19"/>
</dbReference>
<name>A0A922ICT0_DERFA</name>
<dbReference type="SUPFAM" id="SSF48452">
    <property type="entry name" value="TPR-like"/>
    <property type="match status" value="1"/>
</dbReference>
<dbReference type="Proteomes" id="UP000828236">
    <property type="component" value="Unassembled WGS sequence"/>
</dbReference>
<keyword evidence="4" id="KW-0677">Repeat</keyword>
<dbReference type="InterPro" id="IPR015943">
    <property type="entry name" value="WD40/YVTN_repeat-like_dom_sf"/>
</dbReference>
<dbReference type="Pfam" id="PF24762">
    <property type="entry name" value="TPR_IF140-IFT172"/>
    <property type="match status" value="2"/>
</dbReference>
<reference evidence="12" key="4">
    <citation type="journal article" date="2022" name="Res Sq">
        <title>Comparative Genomics Reveals Insights into the Divergent Evolution of Astigmatic Mites and Household Pest Adaptations.</title>
        <authorList>
            <person name="Xiong Q."/>
            <person name="Wan A.T.-Y."/>
            <person name="Liu X.-Y."/>
            <person name="Fung C.S.-H."/>
            <person name="Xiao X."/>
            <person name="Malainual N."/>
            <person name="Hou J."/>
            <person name="Wang L."/>
            <person name="Wang M."/>
            <person name="Yang K."/>
            <person name="Cui Y."/>
            <person name="Leung E."/>
            <person name="Nong W."/>
            <person name="Shin S.-K."/>
            <person name="Au S."/>
            <person name="Jeong K.Y."/>
            <person name="Chew F.T."/>
            <person name="Hui J."/>
            <person name="Leung T.F."/>
            <person name="Tungtrongchitr A."/>
            <person name="Zhong N."/>
            <person name="Liu Z."/>
            <person name="Tsui S."/>
        </authorList>
    </citation>
    <scope>NUCLEOTIDE SEQUENCE</scope>
    <source>
        <strain evidence="12">Derf</strain>
        <tissue evidence="12">Whole organism</tissue>
    </source>
</reference>
<evidence type="ECO:0000256" key="7">
    <source>
        <dbReference type="ARBA" id="ARBA00023273"/>
    </source>
</evidence>
<reference evidence="12" key="1">
    <citation type="submission" date="2013-05" db="EMBL/GenBank/DDBJ databases">
        <authorList>
            <person name="Yim A.K.Y."/>
            <person name="Chan T.F."/>
            <person name="Ji K.M."/>
            <person name="Liu X.Y."/>
            <person name="Zhou J.W."/>
            <person name="Li R.Q."/>
            <person name="Yang K.Y."/>
            <person name="Li J."/>
            <person name="Li M."/>
            <person name="Law P.T.W."/>
            <person name="Wu Y.L."/>
            <person name="Cai Z.L."/>
            <person name="Qin H."/>
            <person name="Bao Y."/>
            <person name="Leung R.K.K."/>
            <person name="Ng P.K.S."/>
            <person name="Zou J."/>
            <person name="Zhong X.J."/>
            <person name="Ran P.X."/>
            <person name="Zhong N.S."/>
            <person name="Liu Z.G."/>
            <person name="Tsui S.K.W."/>
        </authorList>
    </citation>
    <scope>NUCLEOTIDE SEQUENCE</scope>
    <source>
        <strain evidence="12">Derf</strain>
        <tissue evidence="12">Whole organism</tissue>
    </source>
</reference>
<feature type="domain" description="IF140/IFT172/WDR19 TPR" evidence="10">
    <location>
        <begin position="993"/>
        <end position="1249"/>
    </location>
</feature>
<evidence type="ECO:0000256" key="3">
    <source>
        <dbReference type="ARBA" id="ARBA00022574"/>
    </source>
</evidence>
<dbReference type="GO" id="GO:0042073">
    <property type="term" value="P:intraciliary transport"/>
    <property type="evidence" value="ECO:0007669"/>
    <property type="project" value="TreeGrafter"/>
</dbReference>
<evidence type="ECO:0000256" key="1">
    <source>
        <dbReference type="ARBA" id="ARBA00004138"/>
    </source>
</evidence>
<gene>
    <name evidence="12" type="ORF">DERF_003054</name>
    <name evidence="11" type="ORF">HUG17_5076</name>
</gene>
<dbReference type="SUPFAM" id="SSF69322">
    <property type="entry name" value="Tricorn protease domain 2"/>
    <property type="match status" value="1"/>
</dbReference>
<dbReference type="EMBL" id="ASGP02000001">
    <property type="protein sequence ID" value="KAH9529156.1"/>
    <property type="molecule type" value="Genomic_DNA"/>
</dbReference>
<keyword evidence="7" id="KW-0966">Cell projection</keyword>
<dbReference type="PANTHER" id="PTHR15722:SF2">
    <property type="entry name" value="INTRAFLAGELLAR TRANSPORT PROTEIN 172 HOMOLOG"/>
    <property type="match status" value="1"/>
</dbReference>
<evidence type="ECO:0000256" key="4">
    <source>
        <dbReference type="ARBA" id="ARBA00022737"/>
    </source>
</evidence>
<keyword evidence="6" id="KW-0969">Cilium</keyword>
<dbReference type="Gene3D" id="2.130.10.10">
    <property type="entry name" value="YVTN repeat-like/Quinoprotein amine dehydrogenase"/>
    <property type="match status" value="2"/>
</dbReference>
<evidence type="ECO:0000256" key="5">
    <source>
        <dbReference type="ARBA" id="ARBA00022803"/>
    </source>
</evidence>
<dbReference type="GO" id="GO:0030992">
    <property type="term" value="C:intraciliary transport particle B"/>
    <property type="evidence" value="ECO:0007669"/>
    <property type="project" value="TreeGrafter"/>
</dbReference>
<feature type="domain" description="IFT80/172/WDR35 TPR" evidence="9">
    <location>
        <begin position="665"/>
        <end position="761"/>
    </location>
</feature>
<evidence type="ECO:0000256" key="6">
    <source>
        <dbReference type="ARBA" id="ARBA00023069"/>
    </source>
</evidence>
<dbReference type="InterPro" id="IPR001680">
    <property type="entry name" value="WD40_rpt"/>
</dbReference>
<dbReference type="Proteomes" id="UP000790347">
    <property type="component" value="Unassembled WGS sequence"/>
</dbReference>
<keyword evidence="13" id="KW-1185">Reference proteome</keyword>
<keyword evidence="2" id="KW-0217">Developmental protein</keyword>
<comment type="caution">
    <text evidence="12">The sequence shown here is derived from an EMBL/GenBank/DDBJ whole genome shotgun (WGS) entry which is preliminary data.</text>
</comment>
<dbReference type="GO" id="GO:0036064">
    <property type="term" value="C:ciliary basal body"/>
    <property type="evidence" value="ECO:0007669"/>
    <property type="project" value="TreeGrafter"/>
</dbReference>
<proteinExistence type="inferred from homology"/>
<evidence type="ECO:0000259" key="9">
    <source>
        <dbReference type="Pfam" id="PF23387"/>
    </source>
</evidence>
<evidence type="ECO:0000256" key="2">
    <source>
        <dbReference type="ARBA" id="ARBA00022473"/>
    </source>
</evidence>
<reference evidence="11" key="2">
    <citation type="submission" date="2020-06" db="EMBL/GenBank/DDBJ databases">
        <authorList>
            <person name="Ji K."/>
            <person name="Li J."/>
        </authorList>
    </citation>
    <scope>NUCLEOTIDE SEQUENCE</scope>
    <source>
        <strain evidence="11">JKM2019</strain>
        <tissue evidence="11">Whole body</tissue>
    </source>
</reference>
<dbReference type="Gene3D" id="1.25.40.470">
    <property type="match status" value="3"/>
</dbReference>
<evidence type="ECO:0000313" key="13">
    <source>
        <dbReference type="Proteomes" id="UP000790347"/>
    </source>
</evidence>
<dbReference type="SMART" id="SM00320">
    <property type="entry name" value="WD40"/>
    <property type="match status" value="5"/>
</dbReference>
<dbReference type="OrthoDB" id="2186662at2759"/>
<evidence type="ECO:0000256" key="8">
    <source>
        <dbReference type="ARBA" id="ARBA00038130"/>
    </source>
</evidence>
<dbReference type="EMBL" id="SDOV01000004">
    <property type="protein sequence ID" value="KAH7642031.1"/>
    <property type="molecule type" value="Genomic_DNA"/>
</dbReference>
<keyword evidence="5" id="KW-0802">TPR repeat</keyword>
<evidence type="ECO:0000313" key="11">
    <source>
        <dbReference type="EMBL" id="KAH7642031.1"/>
    </source>
</evidence>
<accession>A0A922ICT0</accession>
<protein>
    <submittedName>
        <fullName evidence="11">Wimple/ift172-like protein</fullName>
    </submittedName>
</protein>
<dbReference type="PANTHER" id="PTHR15722">
    <property type="entry name" value="IFT140/172-RELATED"/>
    <property type="match status" value="1"/>
</dbReference>
<organism evidence="12 13">
    <name type="scientific">Dermatophagoides farinae</name>
    <name type="common">American house dust mite</name>
    <dbReference type="NCBI Taxonomy" id="6954"/>
    <lineage>
        <taxon>Eukaryota</taxon>
        <taxon>Metazoa</taxon>
        <taxon>Ecdysozoa</taxon>
        <taxon>Arthropoda</taxon>
        <taxon>Chelicerata</taxon>
        <taxon>Arachnida</taxon>
        <taxon>Acari</taxon>
        <taxon>Acariformes</taxon>
        <taxon>Sarcoptiformes</taxon>
        <taxon>Astigmata</taxon>
        <taxon>Psoroptidia</taxon>
        <taxon>Analgoidea</taxon>
        <taxon>Pyroglyphidae</taxon>
        <taxon>Dermatophagoidinae</taxon>
        <taxon>Dermatophagoides</taxon>
    </lineage>
</organism>
<evidence type="ECO:0000313" key="12">
    <source>
        <dbReference type="EMBL" id="KAH9529156.1"/>
    </source>
</evidence>
<dbReference type="GO" id="GO:0005930">
    <property type="term" value="C:axoneme"/>
    <property type="evidence" value="ECO:0007669"/>
    <property type="project" value="TreeGrafter"/>
</dbReference>
<reference evidence="11" key="3">
    <citation type="journal article" date="2021" name="World Allergy Organ. J.">
        <title>Chromosome-level assembly of Dermatophagoides farinae genome and transcriptome reveals two novel allergens Der f 37 and Der f 39.</title>
        <authorList>
            <person name="Chen J."/>
            <person name="Cai Z."/>
            <person name="Fan D."/>
            <person name="Hu J."/>
            <person name="Hou Y."/>
            <person name="He Y."/>
            <person name="Zhang Z."/>
            <person name="Zhao Z."/>
            <person name="Gao P."/>
            <person name="Hu W."/>
            <person name="Sun J."/>
            <person name="Li J."/>
            <person name="Ji K."/>
        </authorList>
    </citation>
    <scope>NUCLEOTIDE SEQUENCE</scope>
    <source>
        <strain evidence="11">JKM2019</strain>
    </source>
</reference>
<comment type="subcellular location">
    <subcellularLocation>
        <location evidence="1">Cell projection</location>
        <location evidence="1">Cilium</location>
    </subcellularLocation>
</comment>
<comment type="similarity">
    <text evidence="8">Belongs to the IFT172 family.</text>
</comment>
<dbReference type="InterPro" id="IPR056157">
    <property type="entry name" value="TPR_IFT80_172_dom"/>
</dbReference>
<keyword evidence="3" id="KW-0853">WD repeat</keyword>
<evidence type="ECO:0000259" key="10">
    <source>
        <dbReference type="Pfam" id="PF24762"/>
    </source>
</evidence>
<dbReference type="InterPro" id="IPR011990">
    <property type="entry name" value="TPR-like_helical_dom_sf"/>
</dbReference>
<feature type="domain" description="IF140/IFT172/WDR19 TPR" evidence="10">
    <location>
        <begin position="851"/>
        <end position="978"/>
    </location>
</feature>
<dbReference type="SUPFAM" id="SSF50978">
    <property type="entry name" value="WD40 repeat-like"/>
    <property type="match status" value="1"/>
</dbReference>
<dbReference type="InterPro" id="IPR036322">
    <property type="entry name" value="WD40_repeat_dom_sf"/>
</dbReference>
<dbReference type="Pfam" id="PF23387">
    <property type="entry name" value="TPR_IFT80_172"/>
    <property type="match status" value="1"/>
</dbReference>
<sequence length="1692" mass="192239">MKLKHEKTLLKPKRFESIDFEDKPSSVQLYRIQCMAISANMTKLAICHSQTNRVELWDLSTNEVKDKFALKSADKQSGDRHSFQVNGMSFSADSERLAIGQSDHVIYIYKIGNSWGQKKSIVNKYSLQSAVCALHWLSTGIVFASIDGRVKFIQTHTNKMSTLINVPNSICVSMCYNQDQIIAGFLNGEIWSNSLASNLRESSAQLVANHPTPPFALELTSTGYICAAGCDGRILFQELTGSSSASSSALEKSRKISASNNSTATSVNRQTIDHGQDISIAVSSPSGTVLILASKESLLVFQLKSRIWKHQLTVDMNGSLLITGLCWSSDGTKLVASTLNQAVELYRCQWQSKLVGNRFEINYVGNRQLVIRDLQTNQSKMFVSNFDIQEVKIIKESFVVIWTTNTLIMGSLSNDSQRSEIEWLGLTTHGVKFSFDYENVALISAVGELYLVELGQNQILGSVRTDFISPHLISVRMNERNSKSKIFAYLLDAKSIAVIDLITGLQLNTWAHSERIDWIELNETGHRMIFRDKALKLILLLNVVHQDQMVLLNHGCGFVQWVPGSDVIVAQCRDKLYVWYDYSKPVIHQVIGGELNEAFEIERTNGVTKVKFMQPNTDIVLNEVLLEYDTAIDDGDLERAQSFLESLGEQQRNSQTATITDTNSMWLQLGNLALKNLNLTVAERSFAAIGDLAKVNFIQQCQLDSSMLALLDGDWDRFESGNFDKVLSIYLNTYNWDRAIKFATKYGRHDLIEELQQKYYQWLLDTGQHSIAAMILQQDGKLEEAIGLYMKAGRLVQLTKLIVDHFSISNNQKGGDQNQIINKDLVDKIIIDLERAEAFEEAGDLYQLPIIDNKQNALRSFTKAKAFSKAINLARTHFPDEVVTLESQYGEYLINEMDDPSNAVNHFIEAGRTEKALEAAVMARQFDRAAEIASIMDQIPTHYGKKIAEHYVQRDEIEPALEMYLNMGCVREAVQLLNDRGQYARAFKIAKQLMSTDEAREMYEMIAKSYESNGKWKEAERIYIACGDVDAAISMYKNNREFDSMLRLVRQHHPGLLNETCIYLARELESDHLYKQAEQYYLMANEWQQAVLMYRNASQWEDSYRVSRANGGASAAKQVAFHWAQTMSTSQEAVSLLNRFGLLNQVVDYALENNEFEFALSLIRNSSDLKHKLIDVQLKYAGWLENENLFNEAETMYVEAGKPKEAVVMYLHHNNFDDALRVAGQYVQQDDEEVVKDILTAQARYLFDQMKQYNDFDRIDRVETLLLRAGRIEMAVRLFRDSGLWDEAVHVAEQYAPHLLDSLRRDMITSTTAHATSTYPSISLKSSRVNSPRMMNQSDYVQQQQSNEMSELDLTQALKTAEQNGDKESIFRYSMLLASHLLKEHQAYDSLKVLAKHSSSTFILPDSKKLMSRIAVVILSEMEDFADPTTNSSQMYTLLRDSFQQLLTQNSSLNQMERESFGKYLLISHYLTLKCLLEELATTYPQSPAIGSIRELHLKLSISMLRYTDVVRADKAFYEAGLACRSANRLEMAFVFLNHFLDLLDAIEEQNFNVDHSDFVHTDIPFEVPLPSKITFDETTIEEIKSWVLQTSMDTEMSQSLPLDPMRDGEVYEASLINGDHTRCLPCLVTGYPVAAKHKMIEFESGKYVANKEDWNKLLMIAKVLDNQKLRELLQFIGTLCGNTNIVKYSFQ</sequence>